<evidence type="ECO:0000256" key="6">
    <source>
        <dbReference type="SAM" id="Phobius"/>
    </source>
</evidence>
<organism evidence="7 8">
    <name type="scientific">Clonostachys solani</name>
    <dbReference type="NCBI Taxonomy" id="160281"/>
    <lineage>
        <taxon>Eukaryota</taxon>
        <taxon>Fungi</taxon>
        <taxon>Dikarya</taxon>
        <taxon>Ascomycota</taxon>
        <taxon>Pezizomycotina</taxon>
        <taxon>Sordariomycetes</taxon>
        <taxon>Hypocreomycetidae</taxon>
        <taxon>Hypocreales</taxon>
        <taxon>Bionectriaceae</taxon>
        <taxon>Clonostachys</taxon>
    </lineage>
</organism>
<gene>
    <name evidence="7" type="ORF">CSOL1703_00009577</name>
</gene>
<keyword evidence="8" id="KW-1185">Reference proteome</keyword>
<feature type="transmembrane region" description="Helical" evidence="6">
    <location>
        <begin position="77"/>
        <end position="94"/>
    </location>
</feature>
<feature type="transmembrane region" description="Helical" evidence="6">
    <location>
        <begin position="114"/>
        <end position="138"/>
    </location>
</feature>
<feature type="transmembrane region" description="Helical" evidence="6">
    <location>
        <begin position="191"/>
        <end position="211"/>
    </location>
</feature>
<feature type="transmembrane region" description="Helical" evidence="6">
    <location>
        <begin position="150"/>
        <end position="171"/>
    </location>
</feature>
<accession>A0A9N9W2X9</accession>
<evidence type="ECO:0000313" key="7">
    <source>
        <dbReference type="EMBL" id="CAH0043693.1"/>
    </source>
</evidence>
<evidence type="ECO:0000256" key="3">
    <source>
        <dbReference type="ARBA" id="ARBA00022989"/>
    </source>
</evidence>
<keyword evidence="4 6" id="KW-0472">Membrane</keyword>
<feature type="region of interest" description="Disordered" evidence="5">
    <location>
        <begin position="312"/>
        <end position="338"/>
    </location>
</feature>
<feature type="transmembrane region" description="Helical" evidence="6">
    <location>
        <begin position="45"/>
        <end position="65"/>
    </location>
</feature>
<feature type="region of interest" description="Disordered" evidence="5">
    <location>
        <begin position="355"/>
        <end position="374"/>
    </location>
</feature>
<dbReference type="OrthoDB" id="5384040at2759"/>
<dbReference type="PANTHER" id="PTHR31465">
    <property type="entry name" value="PROTEIN RTA1-RELATED"/>
    <property type="match status" value="1"/>
</dbReference>
<keyword evidence="2 6" id="KW-0812">Transmembrane</keyword>
<protein>
    <submittedName>
        <fullName evidence="7">Uncharacterized protein</fullName>
    </submittedName>
</protein>
<dbReference type="PANTHER" id="PTHR31465:SF15">
    <property type="entry name" value="LIPID TRANSPORTER ATNI-RELATED"/>
    <property type="match status" value="1"/>
</dbReference>
<evidence type="ECO:0000256" key="1">
    <source>
        <dbReference type="ARBA" id="ARBA00004141"/>
    </source>
</evidence>
<evidence type="ECO:0000256" key="5">
    <source>
        <dbReference type="SAM" id="MobiDB-lite"/>
    </source>
</evidence>
<feature type="transmembrane region" description="Helical" evidence="6">
    <location>
        <begin position="232"/>
        <end position="250"/>
    </location>
</feature>
<keyword evidence="3 6" id="KW-1133">Transmembrane helix</keyword>
<reference evidence="7 8" key="2">
    <citation type="submission" date="2021-10" db="EMBL/GenBank/DDBJ databases">
        <authorList>
            <person name="Piombo E."/>
        </authorList>
    </citation>
    <scope>NUCLEOTIDE SEQUENCE [LARGE SCALE GENOMIC DNA]</scope>
</reference>
<feature type="transmembrane region" description="Helical" evidence="6">
    <location>
        <begin position="270"/>
        <end position="290"/>
    </location>
</feature>
<comment type="caution">
    <text evidence="7">The sequence shown here is derived from an EMBL/GenBank/DDBJ whole genome shotgun (WGS) entry which is preliminary data.</text>
</comment>
<dbReference type="EMBL" id="CABFOC020000003">
    <property type="protein sequence ID" value="CAH0043693.1"/>
    <property type="molecule type" value="Genomic_DNA"/>
</dbReference>
<evidence type="ECO:0000313" key="8">
    <source>
        <dbReference type="Proteomes" id="UP000775872"/>
    </source>
</evidence>
<evidence type="ECO:0000256" key="4">
    <source>
        <dbReference type="ARBA" id="ARBA00023136"/>
    </source>
</evidence>
<reference evidence="8" key="1">
    <citation type="submission" date="2019-06" db="EMBL/GenBank/DDBJ databases">
        <authorList>
            <person name="Broberg M."/>
        </authorList>
    </citation>
    <scope>NUCLEOTIDE SEQUENCE [LARGE SCALE GENOMIC DNA]</scope>
</reference>
<dbReference type="AlphaFoldDB" id="A0A9N9W2X9"/>
<dbReference type="GO" id="GO:0016020">
    <property type="term" value="C:membrane"/>
    <property type="evidence" value="ECO:0007669"/>
    <property type="project" value="UniProtKB-SubCell"/>
</dbReference>
<comment type="subcellular location">
    <subcellularLocation>
        <location evidence="1">Membrane</location>
        <topology evidence="1">Multi-pass membrane protein</topology>
    </subcellularLocation>
</comment>
<evidence type="ECO:0000256" key="2">
    <source>
        <dbReference type="ARBA" id="ARBA00022692"/>
    </source>
</evidence>
<proteinExistence type="predicted"/>
<dbReference type="Pfam" id="PF04479">
    <property type="entry name" value="RTA1"/>
    <property type="match status" value="1"/>
</dbReference>
<dbReference type="InterPro" id="IPR007568">
    <property type="entry name" value="RTA1"/>
</dbReference>
<name>A0A9N9W2X9_9HYPO</name>
<dbReference type="Proteomes" id="UP000775872">
    <property type="component" value="Unassembled WGS sequence"/>
</dbReference>
<sequence length="469" mass="51999">MASPTTTIAEMASRTTETAVASCTTAVPDENGHVPSDACNANYGFYPSFAANCAFAVIFGISFIAHFVQAIAWKKRFCWVLLMGVSWELLAFIIRTVGSKDQQNMGYAIAGQLFFLLAPLWINAFVYMTAARVVYYAVDDQSVWRIKATWLTQIFVWIDVVCFIIQAAGGLLMSNSGPEADQNLIDIGKKIYMAGCGAQLGFITVFIGLMVRVYMKMRATPSLEANMSRAMLLFWALAGVLVFIMMRIIFRLIEFGPGAGSDNEMLTHEAYALCLDALPMVLAVLLLNAVNPGWVLRGANGEFPRATRQERRQAKAEKKAAKQQARLDRKAAKEEKRLKRRGDATFVALDNDSSSVEEVEMGPRQTAPLQPYSPYRGHQAEYATYEDLGESGRRELLRFSILREIWPPGLEVLHKCKLLPVELLDSIIDPLQITSSYAETAVEITSEPDVNGGDTYVQLAPRLGKTIDD</sequence>